<dbReference type="Pfam" id="PF11185">
    <property type="entry name" value="DUF2971"/>
    <property type="match status" value="1"/>
</dbReference>
<dbReference type="RefSeq" id="WP_201872251.1">
    <property type="nucleotide sequence ID" value="NZ_BPNL01000005.1"/>
</dbReference>
<protein>
    <recommendedName>
        <fullName evidence="3">DUF2971 domain-containing protein</fullName>
    </recommendedName>
</protein>
<evidence type="ECO:0008006" key="3">
    <source>
        <dbReference type="Google" id="ProtNLM"/>
    </source>
</evidence>
<reference evidence="1" key="1">
    <citation type="submission" date="2021-07" db="EMBL/GenBank/DDBJ databases">
        <title>Draft genome sequence of carbapenem-resistant Aeromonas spp. in Japan.</title>
        <authorList>
            <person name="Maehana S."/>
            <person name="Suzuki M."/>
            <person name="Kitasato H."/>
        </authorList>
    </citation>
    <scope>NUCLEOTIDE SEQUENCE</scope>
    <source>
        <strain evidence="1">KAM348</strain>
    </source>
</reference>
<proteinExistence type="predicted"/>
<name>A0AAI9KP38_AERCA</name>
<gene>
    <name evidence="1" type="ORF">KAM348_07450</name>
</gene>
<dbReference type="InterPro" id="IPR021352">
    <property type="entry name" value="DUF2971"/>
</dbReference>
<sequence>MFTFQKESTKYIYHYTKADVALDFILKNSNLRLSKFNATNDPKESKDWFFIPGTNEGRCLDKYTPDYLSKKMNPDLKEKTSLICFTKDKKLSGNHLEDMPLRGFCKPRMWAQYAGNHSGVCLIFDESLFSKFFHEQFNDKTYSCRDVIYCDRKISDVAMEQAFIVNVDHLERRGDDYVFDHLMKFQNRLFFEKASDWSSEDEYRFVIFDCLEQLYFNYKTSLKGIVFGENCSNDMIREIVQSTKMLGLQYQKLSWRNCAPWLDFARDFRF</sequence>
<comment type="caution">
    <text evidence="1">The sequence shown here is derived from an EMBL/GenBank/DDBJ whole genome shotgun (WGS) entry which is preliminary data.</text>
</comment>
<evidence type="ECO:0000313" key="1">
    <source>
        <dbReference type="EMBL" id="GJA53322.1"/>
    </source>
</evidence>
<dbReference type="Proteomes" id="UP000887009">
    <property type="component" value="Unassembled WGS sequence"/>
</dbReference>
<dbReference type="AlphaFoldDB" id="A0AAI9KP38"/>
<dbReference type="EMBL" id="BPNL01000005">
    <property type="protein sequence ID" value="GJA53322.1"/>
    <property type="molecule type" value="Genomic_DNA"/>
</dbReference>
<organism evidence="1 2">
    <name type="scientific">Aeromonas caviae</name>
    <name type="common">Aeromonas punctata</name>
    <dbReference type="NCBI Taxonomy" id="648"/>
    <lineage>
        <taxon>Bacteria</taxon>
        <taxon>Pseudomonadati</taxon>
        <taxon>Pseudomonadota</taxon>
        <taxon>Gammaproteobacteria</taxon>
        <taxon>Aeromonadales</taxon>
        <taxon>Aeromonadaceae</taxon>
        <taxon>Aeromonas</taxon>
    </lineage>
</organism>
<accession>A0AAI9KP38</accession>
<evidence type="ECO:0000313" key="2">
    <source>
        <dbReference type="Proteomes" id="UP000887009"/>
    </source>
</evidence>